<dbReference type="InParanoid" id="C5XX34"/>
<feature type="compositionally biased region" description="Basic and acidic residues" evidence="6">
    <location>
        <begin position="68"/>
        <end position="80"/>
    </location>
</feature>
<proteinExistence type="predicted"/>
<feature type="region of interest" description="Disordered" evidence="6">
    <location>
        <begin position="67"/>
        <end position="96"/>
    </location>
</feature>
<evidence type="ECO:0000313" key="8">
    <source>
        <dbReference type="EMBL" id="EES06428.1"/>
    </source>
</evidence>
<dbReference type="OMA" id="MISKHAR"/>
<dbReference type="InterPro" id="IPR044521">
    <property type="entry name" value="AtbZIP8/43"/>
</dbReference>
<evidence type="ECO:0000256" key="1">
    <source>
        <dbReference type="ARBA" id="ARBA00004123"/>
    </source>
</evidence>
<dbReference type="eggNOG" id="ENOG502R60J">
    <property type="taxonomic scope" value="Eukaryota"/>
</dbReference>
<dbReference type="PANTHER" id="PTHR46324:SF39">
    <property type="entry name" value="OS02G0191600 PROTEIN"/>
    <property type="match status" value="1"/>
</dbReference>
<dbReference type="SMR" id="C5XX34"/>
<dbReference type="FunCoup" id="C5XX34">
    <property type="interactions" value="9"/>
</dbReference>
<evidence type="ECO:0000313" key="9">
    <source>
        <dbReference type="Proteomes" id="UP000000768"/>
    </source>
</evidence>
<dbReference type="AlphaFoldDB" id="C5XX34"/>
<gene>
    <name evidence="8" type="ORF">SORBI_3004G074700</name>
</gene>
<keyword evidence="9" id="KW-1185">Reference proteome</keyword>
<dbReference type="SUPFAM" id="SSF57959">
    <property type="entry name" value="Leucine zipper domain"/>
    <property type="match status" value="1"/>
</dbReference>
<dbReference type="SMART" id="SM00338">
    <property type="entry name" value="BRLZ"/>
    <property type="match status" value="1"/>
</dbReference>
<accession>C5XX34</accession>
<keyword evidence="4" id="KW-0804">Transcription</keyword>
<dbReference type="GO" id="GO:0005634">
    <property type="term" value="C:nucleus"/>
    <property type="evidence" value="ECO:0007669"/>
    <property type="project" value="UniProtKB-SubCell"/>
</dbReference>
<sequence>MQQNCAANLACLPGFDLASLFLPQIQNDPIYDFSSFDMVDLDPYPYTYSCNGSVATTVSSVSAAAAAADDHQERRGNDERKKRRLASNRESARRSRVRKQRRLDELSLQVAELLGTNHRLLVELNHVIAKHAAVVRENAKLRDEAAGLQRKLSEMEVGGVGEAEAGAGAGAGTPEMA</sequence>
<protein>
    <recommendedName>
        <fullName evidence="7">BZIP domain-containing protein</fullName>
    </recommendedName>
</protein>
<keyword evidence="5" id="KW-0539">Nucleus</keyword>
<dbReference type="PANTHER" id="PTHR46324">
    <property type="entry name" value="BASIC LEUCINE ZIPPER 43-RELATED"/>
    <property type="match status" value="1"/>
</dbReference>
<dbReference type="Gene3D" id="1.20.5.170">
    <property type="match status" value="1"/>
</dbReference>
<dbReference type="GO" id="GO:0003700">
    <property type="term" value="F:DNA-binding transcription factor activity"/>
    <property type="evidence" value="ECO:0007669"/>
    <property type="project" value="InterPro"/>
</dbReference>
<reference evidence="8 9" key="1">
    <citation type="journal article" date="2009" name="Nature">
        <title>The Sorghum bicolor genome and the diversification of grasses.</title>
        <authorList>
            <person name="Paterson A.H."/>
            <person name="Bowers J.E."/>
            <person name="Bruggmann R."/>
            <person name="Dubchak I."/>
            <person name="Grimwood J."/>
            <person name="Gundlach H."/>
            <person name="Haberer G."/>
            <person name="Hellsten U."/>
            <person name="Mitros T."/>
            <person name="Poliakov A."/>
            <person name="Schmutz J."/>
            <person name="Spannagl M."/>
            <person name="Tang H."/>
            <person name="Wang X."/>
            <person name="Wicker T."/>
            <person name="Bharti A.K."/>
            <person name="Chapman J."/>
            <person name="Feltus F.A."/>
            <person name="Gowik U."/>
            <person name="Grigoriev I.V."/>
            <person name="Lyons E."/>
            <person name="Maher C.A."/>
            <person name="Martis M."/>
            <person name="Narechania A."/>
            <person name="Otillar R.P."/>
            <person name="Penning B.W."/>
            <person name="Salamov A.A."/>
            <person name="Wang Y."/>
            <person name="Zhang L."/>
            <person name="Carpita N.C."/>
            <person name="Freeling M."/>
            <person name="Gingle A.R."/>
            <person name="Hash C.T."/>
            <person name="Keller B."/>
            <person name="Klein P."/>
            <person name="Kresovich S."/>
            <person name="McCann M.C."/>
            <person name="Ming R."/>
            <person name="Peterson D.G."/>
            <person name="Mehboob-ur-Rahman"/>
            <person name="Ware D."/>
            <person name="Westhoff P."/>
            <person name="Mayer K.F."/>
            <person name="Messing J."/>
            <person name="Rokhsar D.S."/>
        </authorList>
    </citation>
    <scope>NUCLEOTIDE SEQUENCE [LARGE SCALE GENOMIC DNA]</scope>
    <source>
        <strain evidence="9">cv. BTx623</strain>
    </source>
</reference>
<dbReference type="PROSITE" id="PS00036">
    <property type="entry name" value="BZIP_BASIC"/>
    <property type="match status" value="1"/>
</dbReference>
<dbReference type="Gramene" id="EES06428">
    <property type="protein sequence ID" value="EES06428"/>
    <property type="gene ID" value="SORBI_3004G074700"/>
</dbReference>
<organism evidence="8 9">
    <name type="scientific">Sorghum bicolor</name>
    <name type="common">Sorghum</name>
    <name type="synonym">Sorghum vulgare</name>
    <dbReference type="NCBI Taxonomy" id="4558"/>
    <lineage>
        <taxon>Eukaryota</taxon>
        <taxon>Viridiplantae</taxon>
        <taxon>Streptophyta</taxon>
        <taxon>Embryophyta</taxon>
        <taxon>Tracheophyta</taxon>
        <taxon>Spermatophyta</taxon>
        <taxon>Magnoliopsida</taxon>
        <taxon>Liliopsida</taxon>
        <taxon>Poales</taxon>
        <taxon>Poaceae</taxon>
        <taxon>PACMAD clade</taxon>
        <taxon>Panicoideae</taxon>
        <taxon>Andropogonodae</taxon>
        <taxon>Andropogoneae</taxon>
        <taxon>Sorghinae</taxon>
        <taxon>Sorghum</taxon>
    </lineage>
</organism>
<dbReference type="InterPro" id="IPR046347">
    <property type="entry name" value="bZIP_sf"/>
</dbReference>
<dbReference type="KEGG" id="sbi:8071063"/>
<dbReference type="OrthoDB" id="551672at2759"/>
<dbReference type="GO" id="GO:0003677">
    <property type="term" value="F:DNA binding"/>
    <property type="evidence" value="ECO:0007669"/>
    <property type="project" value="UniProtKB-KW"/>
</dbReference>
<dbReference type="Proteomes" id="UP000000768">
    <property type="component" value="Chromosome 4"/>
</dbReference>
<evidence type="ECO:0000256" key="6">
    <source>
        <dbReference type="SAM" id="MobiDB-lite"/>
    </source>
</evidence>
<dbReference type="InterPro" id="IPR004827">
    <property type="entry name" value="bZIP"/>
</dbReference>
<evidence type="ECO:0000256" key="5">
    <source>
        <dbReference type="ARBA" id="ARBA00023242"/>
    </source>
</evidence>
<reference evidence="9" key="2">
    <citation type="journal article" date="2018" name="Plant J.">
        <title>The Sorghum bicolor reference genome: improved assembly, gene annotations, a transcriptome atlas, and signatures of genome organization.</title>
        <authorList>
            <person name="McCormick R.F."/>
            <person name="Truong S.K."/>
            <person name="Sreedasyam A."/>
            <person name="Jenkins J."/>
            <person name="Shu S."/>
            <person name="Sims D."/>
            <person name="Kennedy M."/>
            <person name="Amirebrahimi M."/>
            <person name="Weers B.D."/>
            <person name="McKinley B."/>
            <person name="Mattison A."/>
            <person name="Morishige D.T."/>
            <person name="Grimwood J."/>
            <person name="Schmutz J."/>
            <person name="Mullet J.E."/>
        </authorList>
    </citation>
    <scope>NUCLEOTIDE SEQUENCE [LARGE SCALE GENOMIC DNA]</scope>
    <source>
        <strain evidence="9">cv. BTx623</strain>
    </source>
</reference>
<evidence type="ECO:0000256" key="4">
    <source>
        <dbReference type="ARBA" id="ARBA00023163"/>
    </source>
</evidence>
<keyword evidence="2" id="KW-0805">Transcription regulation</keyword>
<evidence type="ECO:0000259" key="7">
    <source>
        <dbReference type="PROSITE" id="PS50217"/>
    </source>
</evidence>
<name>C5XX34_SORBI</name>
<dbReference type="STRING" id="4558.C5XX34"/>
<evidence type="ECO:0000256" key="3">
    <source>
        <dbReference type="ARBA" id="ARBA00023125"/>
    </source>
</evidence>
<dbReference type="Pfam" id="PF00170">
    <property type="entry name" value="bZIP_1"/>
    <property type="match status" value="1"/>
</dbReference>
<dbReference type="HOGENOM" id="CLU_126220_0_0_1"/>
<keyword evidence="3" id="KW-0238">DNA-binding</keyword>
<dbReference type="PROSITE" id="PS50217">
    <property type="entry name" value="BZIP"/>
    <property type="match status" value="1"/>
</dbReference>
<dbReference type="FunFam" id="1.20.5.170:FF:000020">
    <property type="entry name" value="BZIP transcription factor"/>
    <property type="match status" value="1"/>
</dbReference>
<evidence type="ECO:0000256" key="2">
    <source>
        <dbReference type="ARBA" id="ARBA00023015"/>
    </source>
</evidence>
<dbReference type="EMBL" id="CM000763">
    <property type="protein sequence ID" value="EES06428.1"/>
    <property type="molecule type" value="Genomic_DNA"/>
</dbReference>
<comment type="subcellular location">
    <subcellularLocation>
        <location evidence="1">Nucleus</location>
    </subcellularLocation>
</comment>
<feature type="domain" description="BZIP" evidence="7">
    <location>
        <begin position="78"/>
        <end position="127"/>
    </location>
</feature>